<gene>
    <name evidence="1" type="ORF">SAMN05421852_104100</name>
</gene>
<reference evidence="1 2" key="1">
    <citation type="submission" date="2016-10" db="EMBL/GenBank/DDBJ databases">
        <authorList>
            <person name="de Groot N.N."/>
        </authorList>
    </citation>
    <scope>NUCLEOTIDE SEQUENCE [LARGE SCALE GENOMIC DNA]</scope>
    <source>
        <strain evidence="1 2">DSM 44778</strain>
    </source>
</reference>
<dbReference type="AlphaFoldDB" id="A0A1I3NDY2"/>
<protein>
    <submittedName>
        <fullName evidence="1">Uncharacterized protein</fullName>
    </submittedName>
</protein>
<evidence type="ECO:0000313" key="2">
    <source>
        <dbReference type="Proteomes" id="UP000199545"/>
    </source>
</evidence>
<dbReference type="Proteomes" id="UP000199545">
    <property type="component" value="Unassembled WGS sequence"/>
</dbReference>
<sequence length="59" mass="6958">MHMKTKKKNENNCKKGRFLKEKIEMTYIPVNKQKRVGGLVGCRELYYRFVSGGYRQSGE</sequence>
<name>A0A1I3NDY2_9BACL</name>
<proteinExistence type="predicted"/>
<dbReference type="EMBL" id="FORR01000004">
    <property type="protein sequence ID" value="SFJ07375.1"/>
    <property type="molecule type" value="Genomic_DNA"/>
</dbReference>
<keyword evidence="2" id="KW-1185">Reference proteome</keyword>
<evidence type="ECO:0000313" key="1">
    <source>
        <dbReference type="EMBL" id="SFJ07375.1"/>
    </source>
</evidence>
<accession>A0A1I3NDY2</accession>
<organism evidence="1 2">
    <name type="scientific">Thermoflavimicrobium dichotomicum</name>
    <dbReference type="NCBI Taxonomy" id="46223"/>
    <lineage>
        <taxon>Bacteria</taxon>
        <taxon>Bacillati</taxon>
        <taxon>Bacillota</taxon>
        <taxon>Bacilli</taxon>
        <taxon>Bacillales</taxon>
        <taxon>Thermoactinomycetaceae</taxon>
        <taxon>Thermoflavimicrobium</taxon>
    </lineage>
</organism>
<dbReference type="STRING" id="46223.SAMN05421852_104100"/>